<evidence type="ECO:0000313" key="7">
    <source>
        <dbReference type="EMBL" id="PCH42802.1"/>
    </source>
</evidence>
<accession>A0A2H3JKT2</accession>
<dbReference type="OrthoDB" id="73901at2759"/>
<evidence type="ECO:0000256" key="1">
    <source>
        <dbReference type="ARBA" id="ARBA00004141"/>
    </source>
</evidence>
<dbReference type="Pfam" id="PF04145">
    <property type="entry name" value="Ctr"/>
    <property type="match status" value="1"/>
</dbReference>
<gene>
    <name evidence="7" type="ORF">WOLCODRAFT_138072</name>
</gene>
<comment type="similarity">
    <text evidence="5">Belongs to the copper transporter (Ctr) (TC 1.A.56) family. SLC31A subfamily.</text>
</comment>
<feature type="chain" id="PRO_5013864035" description="Copper transport protein" evidence="6">
    <location>
        <begin position="23"/>
        <end position="204"/>
    </location>
</feature>
<keyword evidence="8" id="KW-1185">Reference proteome</keyword>
<evidence type="ECO:0000256" key="6">
    <source>
        <dbReference type="SAM" id="SignalP"/>
    </source>
</evidence>
<feature type="transmembrane region" description="Helical" evidence="5">
    <location>
        <begin position="64"/>
        <end position="84"/>
    </location>
</feature>
<evidence type="ECO:0000256" key="3">
    <source>
        <dbReference type="ARBA" id="ARBA00022989"/>
    </source>
</evidence>
<evidence type="ECO:0000256" key="4">
    <source>
        <dbReference type="ARBA" id="ARBA00023136"/>
    </source>
</evidence>
<dbReference type="Proteomes" id="UP000218811">
    <property type="component" value="Unassembled WGS sequence"/>
</dbReference>
<comment type="subcellular location">
    <subcellularLocation>
        <location evidence="1 5">Membrane</location>
        <topology evidence="1 5">Multi-pass membrane protein</topology>
    </subcellularLocation>
</comment>
<evidence type="ECO:0000313" key="8">
    <source>
        <dbReference type="Proteomes" id="UP000218811"/>
    </source>
</evidence>
<evidence type="ECO:0000256" key="5">
    <source>
        <dbReference type="RuleBase" id="RU367022"/>
    </source>
</evidence>
<dbReference type="AlphaFoldDB" id="A0A2H3JKT2"/>
<dbReference type="STRING" id="742152.A0A2H3JKT2"/>
<dbReference type="InterPro" id="IPR007274">
    <property type="entry name" value="Cop_transporter"/>
</dbReference>
<evidence type="ECO:0000256" key="2">
    <source>
        <dbReference type="ARBA" id="ARBA00022692"/>
    </source>
</evidence>
<proteinExistence type="inferred from homology"/>
<feature type="transmembrane region" description="Helical" evidence="5">
    <location>
        <begin position="155"/>
        <end position="188"/>
    </location>
</feature>
<keyword evidence="5" id="KW-0187">Copper transport</keyword>
<reference evidence="7 8" key="1">
    <citation type="journal article" date="2012" name="Science">
        <title>The Paleozoic origin of enzymatic lignin decomposition reconstructed from 31 fungal genomes.</title>
        <authorList>
            <person name="Floudas D."/>
            <person name="Binder M."/>
            <person name="Riley R."/>
            <person name="Barry K."/>
            <person name="Blanchette R.A."/>
            <person name="Henrissat B."/>
            <person name="Martinez A.T."/>
            <person name="Otillar R."/>
            <person name="Spatafora J.W."/>
            <person name="Yadav J.S."/>
            <person name="Aerts A."/>
            <person name="Benoit I."/>
            <person name="Boyd A."/>
            <person name="Carlson A."/>
            <person name="Copeland A."/>
            <person name="Coutinho P.M."/>
            <person name="de Vries R.P."/>
            <person name="Ferreira P."/>
            <person name="Findley K."/>
            <person name="Foster B."/>
            <person name="Gaskell J."/>
            <person name="Glotzer D."/>
            <person name="Gorecki P."/>
            <person name="Heitman J."/>
            <person name="Hesse C."/>
            <person name="Hori C."/>
            <person name="Igarashi K."/>
            <person name="Jurgens J.A."/>
            <person name="Kallen N."/>
            <person name="Kersten P."/>
            <person name="Kohler A."/>
            <person name="Kuees U."/>
            <person name="Kumar T.K.A."/>
            <person name="Kuo A."/>
            <person name="LaButti K."/>
            <person name="Larrondo L.F."/>
            <person name="Lindquist E."/>
            <person name="Ling A."/>
            <person name="Lombard V."/>
            <person name="Lucas S."/>
            <person name="Lundell T."/>
            <person name="Martin R."/>
            <person name="McLaughlin D.J."/>
            <person name="Morgenstern I."/>
            <person name="Morin E."/>
            <person name="Murat C."/>
            <person name="Nagy L.G."/>
            <person name="Nolan M."/>
            <person name="Ohm R.A."/>
            <person name="Patyshakuliyeva A."/>
            <person name="Rokas A."/>
            <person name="Ruiz-Duenas F.J."/>
            <person name="Sabat G."/>
            <person name="Salamov A."/>
            <person name="Samejima M."/>
            <person name="Schmutz J."/>
            <person name="Slot J.C."/>
            <person name="St John F."/>
            <person name="Stenlid J."/>
            <person name="Sun H."/>
            <person name="Sun S."/>
            <person name="Syed K."/>
            <person name="Tsang A."/>
            <person name="Wiebenga A."/>
            <person name="Young D."/>
            <person name="Pisabarro A."/>
            <person name="Eastwood D.C."/>
            <person name="Martin F."/>
            <person name="Cullen D."/>
            <person name="Grigoriev I.V."/>
            <person name="Hibbett D.S."/>
        </authorList>
    </citation>
    <scope>NUCLEOTIDE SEQUENCE [LARGE SCALE GENOMIC DNA]</scope>
    <source>
        <strain evidence="7 8">MD-104</strain>
    </source>
</reference>
<keyword evidence="3 5" id="KW-1133">Transmembrane helix</keyword>
<name>A0A2H3JKT2_WOLCO</name>
<keyword evidence="4 5" id="KW-0472">Membrane</keyword>
<dbReference type="OMA" id="TFQASFI"/>
<feature type="signal peptide" evidence="6">
    <location>
        <begin position="1"/>
        <end position="22"/>
    </location>
</feature>
<keyword evidence="5" id="KW-0813">Transport</keyword>
<keyword evidence="6" id="KW-0732">Signal</keyword>
<dbReference type="PANTHER" id="PTHR12483:SF27">
    <property type="entry name" value="COPPER TRANSPORT PROTEIN CTR1"/>
    <property type="match status" value="1"/>
</dbReference>
<dbReference type="PANTHER" id="PTHR12483">
    <property type="entry name" value="SOLUTE CARRIER FAMILY 31 COPPER TRANSPORTERS"/>
    <property type="match status" value="1"/>
</dbReference>
<keyword evidence="5" id="KW-0406">Ion transport</keyword>
<dbReference type="EMBL" id="KB468135">
    <property type="protein sequence ID" value="PCH42802.1"/>
    <property type="molecule type" value="Genomic_DNA"/>
</dbReference>
<dbReference type="GO" id="GO:0005375">
    <property type="term" value="F:copper ion transmembrane transporter activity"/>
    <property type="evidence" value="ECO:0007669"/>
    <property type="project" value="UniProtKB-UniRule"/>
</dbReference>
<keyword evidence="2 5" id="KW-0812">Transmembrane</keyword>
<protein>
    <recommendedName>
        <fullName evidence="5">Copper transport protein</fullName>
    </recommendedName>
</protein>
<sequence length="204" mass="22125">MPAMSVRALITFYAVYTSVVRAASNGMDMSTDDAMPLAQGEMLSYLHFTPGDILWFQGWVPKSSGAMVGTCIGLLLLGMLERWITAASAVMQMHWSRRAYIIQTGNSSESTLSVASSHSETKRPAAVARPASLLGRLTQQSFPPFILSHDIPRGILYMAHAALSFAFMLAAMTFQLAFILSLIVGLGVGETLFGRFVSHAAHLH</sequence>
<keyword evidence="5" id="KW-0186">Copper</keyword>
<organism evidence="7 8">
    <name type="scientific">Wolfiporia cocos (strain MD-104)</name>
    <name type="common">Brown rot fungus</name>
    <dbReference type="NCBI Taxonomy" id="742152"/>
    <lineage>
        <taxon>Eukaryota</taxon>
        <taxon>Fungi</taxon>
        <taxon>Dikarya</taxon>
        <taxon>Basidiomycota</taxon>
        <taxon>Agaricomycotina</taxon>
        <taxon>Agaricomycetes</taxon>
        <taxon>Polyporales</taxon>
        <taxon>Phaeolaceae</taxon>
        <taxon>Wolfiporia</taxon>
    </lineage>
</organism>
<dbReference type="GO" id="GO:0005886">
    <property type="term" value="C:plasma membrane"/>
    <property type="evidence" value="ECO:0007669"/>
    <property type="project" value="TreeGrafter"/>
</dbReference>